<sequence>MATAVCTGATMMCSFGVAPSSLIALPGTVLTNAPPSANLTTNAPITNVAPFGACTSMSNPTVSAATAAALGVLTPMPCVPATAAPWAPGATKTINGGQPAVDSSCTLTCSYGGAITVLSPGQVKLSVS</sequence>
<dbReference type="AlphaFoldDB" id="A0A2S9YU76"/>
<organism evidence="2 3">
    <name type="scientific">Enhygromyxa salina</name>
    <dbReference type="NCBI Taxonomy" id="215803"/>
    <lineage>
        <taxon>Bacteria</taxon>
        <taxon>Pseudomonadati</taxon>
        <taxon>Myxococcota</taxon>
        <taxon>Polyangia</taxon>
        <taxon>Nannocystales</taxon>
        <taxon>Nannocystaceae</taxon>
        <taxon>Enhygromyxa</taxon>
    </lineage>
</organism>
<dbReference type="OrthoDB" id="4825649at2"/>
<proteinExistence type="predicted"/>
<feature type="chain" id="PRO_5015610021" description="DUF4280 domain-containing protein" evidence="1">
    <location>
        <begin position="25"/>
        <end position="128"/>
    </location>
</feature>
<evidence type="ECO:0000313" key="3">
    <source>
        <dbReference type="Proteomes" id="UP000238823"/>
    </source>
</evidence>
<accession>A0A2S9YU76</accession>
<feature type="signal peptide" evidence="1">
    <location>
        <begin position="1"/>
        <end position="24"/>
    </location>
</feature>
<dbReference type="Pfam" id="PF14107">
    <property type="entry name" value="DUF4280"/>
    <property type="match status" value="1"/>
</dbReference>
<dbReference type="EMBL" id="PVNL01000038">
    <property type="protein sequence ID" value="PRQ08665.1"/>
    <property type="molecule type" value="Genomic_DNA"/>
</dbReference>
<dbReference type="Proteomes" id="UP000238823">
    <property type="component" value="Unassembled WGS sequence"/>
</dbReference>
<keyword evidence="1" id="KW-0732">Signal</keyword>
<evidence type="ECO:0008006" key="4">
    <source>
        <dbReference type="Google" id="ProtNLM"/>
    </source>
</evidence>
<gene>
    <name evidence="2" type="ORF">ENSA7_16100</name>
</gene>
<evidence type="ECO:0000256" key="1">
    <source>
        <dbReference type="SAM" id="SignalP"/>
    </source>
</evidence>
<evidence type="ECO:0000313" key="2">
    <source>
        <dbReference type="EMBL" id="PRQ08665.1"/>
    </source>
</evidence>
<reference evidence="2 3" key="1">
    <citation type="submission" date="2018-03" db="EMBL/GenBank/DDBJ databases">
        <title>Draft Genome Sequences of the Obligatory Marine Myxobacteria Enhygromyxa salina SWB007.</title>
        <authorList>
            <person name="Poehlein A."/>
            <person name="Moghaddam J.A."/>
            <person name="Harms H."/>
            <person name="Alanjari M."/>
            <person name="Koenig G.M."/>
            <person name="Daniel R."/>
            <person name="Schaeberle T.F."/>
        </authorList>
    </citation>
    <scope>NUCLEOTIDE SEQUENCE [LARGE SCALE GENOMIC DNA]</scope>
    <source>
        <strain evidence="2 3">SWB007</strain>
    </source>
</reference>
<dbReference type="InterPro" id="IPR025460">
    <property type="entry name" value="DUF4280"/>
</dbReference>
<name>A0A2S9YU76_9BACT</name>
<comment type="caution">
    <text evidence="2">The sequence shown here is derived from an EMBL/GenBank/DDBJ whole genome shotgun (WGS) entry which is preliminary data.</text>
</comment>
<protein>
    <recommendedName>
        <fullName evidence="4">DUF4280 domain-containing protein</fullName>
    </recommendedName>
</protein>
<dbReference type="RefSeq" id="WP_106088643.1">
    <property type="nucleotide sequence ID" value="NZ_PVNL01000038.1"/>
</dbReference>